<dbReference type="Proteomes" id="UP000292262">
    <property type="component" value="Unassembled WGS sequence"/>
</dbReference>
<dbReference type="GO" id="GO:0005198">
    <property type="term" value="F:structural molecule activity"/>
    <property type="evidence" value="ECO:0007669"/>
    <property type="project" value="InterPro"/>
</dbReference>
<dbReference type="Pfam" id="PF06841">
    <property type="entry name" value="Phage_T4_gp19"/>
    <property type="match status" value="1"/>
</dbReference>
<keyword evidence="2" id="KW-1185">Reference proteome</keyword>
<dbReference type="EMBL" id="SGXE01000003">
    <property type="protein sequence ID" value="RZS92515.1"/>
    <property type="molecule type" value="Genomic_DNA"/>
</dbReference>
<name>A0A4Q7NYV2_9FLAO</name>
<accession>A0A4Q7NYV2</accession>
<dbReference type="InterPro" id="IPR011747">
    <property type="entry name" value="CHP02241"/>
</dbReference>
<sequence>MAEYPLPKFHFKVTIGGDTELNCTEVSGLDFETEVIEYRGGADNDYFKKKQPGMTKFANVSIKRGTFVSTKGQFFEMWKKNVFFQEGEEKYRSTLTISLLDEKHEPVVTWEAEDAWLLKISSTDLKADGNEIAIESAEFAINSLKIAS</sequence>
<protein>
    <submittedName>
        <fullName evidence="1">Phage tail-like protein</fullName>
    </submittedName>
</protein>
<dbReference type="PANTHER" id="PTHR38009:SF1">
    <property type="entry name" value="CONSERVED HYPOTHETICAL PHAGE TAIL PROTEIN"/>
    <property type="match status" value="1"/>
</dbReference>
<proteinExistence type="predicted"/>
<dbReference type="RefSeq" id="WP_130287194.1">
    <property type="nucleotide sequence ID" value="NZ_SGXE01000003.1"/>
</dbReference>
<organism evidence="1 2">
    <name type="scientific">Aquimarina brevivitae</name>
    <dbReference type="NCBI Taxonomy" id="323412"/>
    <lineage>
        <taxon>Bacteria</taxon>
        <taxon>Pseudomonadati</taxon>
        <taxon>Bacteroidota</taxon>
        <taxon>Flavobacteriia</taxon>
        <taxon>Flavobacteriales</taxon>
        <taxon>Flavobacteriaceae</taxon>
        <taxon>Aquimarina</taxon>
    </lineage>
</organism>
<reference evidence="1 2" key="1">
    <citation type="submission" date="2019-02" db="EMBL/GenBank/DDBJ databases">
        <title>Genomic Encyclopedia of Type Strains, Phase IV (KMG-IV): sequencing the most valuable type-strain genomes for metagenomic binning, comparative biology and taxonomic classification.</title>
        <authorList>
            <person name="Goeker M."/>
        </authorList>
    </citation>
    <scope>NUCLEOTIDE SEQUENCE [LARGE SCALE GENOMIC DNA]</scope>
    <source>
        <strain evidence="1 2">DSM 17196</strain>
    </source>
</reference>
<dbReference type="NCBIfam" id="TIGR02241">
    <property type="entry name" value="conserved hypothetical phage tail region protein"/>
    <property type="match status" value="1"/>
</dbReference>
<comment type="caution">
    <text evidence="1">The sequence shown here is derived from an EMBL/GenBank/DDBJ whole genome shotgun (WGS) entry which is preliminary data.</text>
</comment>
<evidence type="ECO:0000313" key="1">
    <source>
        <dbReference type="EMBL" id="RZS92515.1"/>
    </source>
</evidence>
<evidence type="ECO:0000313" key="2">
    <source>
        <dbReference type="Proteomes" id="UP000292262"/>
    </source>
</evidence>
<dbReference type="PANTHER" id="PTHR38009">
    <property type="entry name" value="CONSERVED HYPOTHETICAL PHAGE TAIL PROTEIN"/>
    <property type="match status" value="1"/>
</dbReference>
<dbReference type="InterPro" id="IPR010667">
    <property type="entry name" value="Phage_T4_Gp19"/>
</dbReference>
<dbReference type="OrthoDB" id="73314at2"/>
<gene>
    <name evidence="1" type="ORF">EV197_2653</name>
</gene>
<dbReference type="AlphaFoldDB" id="A0A4Q7NYV2"/>